<gene>
    <name evidence="5" type="ORF">HF690_06295</name>
</gene>
<accession>A0A846ZKM2</accession>
<dbReference type="GO" id="GO:0005524">
    <property type="term" value="F:ATP binding"/>
    <property type="evidence" value="ECO:0007669"/>
    <property type="project" value="UniProtKB-KW"/>
</dbReference>
<feature type="compositionally biased region" description="Basic and acidic residues" evidence="3">
    <location>
        <begin position="322"/>
        <end position="337"/>
    </location>
</feature>
<feature type="region of interest" description="Disordered" evidence="3">
    <location>
        <begin position="322"/>
        <end position="358"/>
    </location>
</feature>
<feature type="signal peptide" evidence="4">
    <location>
        <begin position="1"/>
        <end position="26"/>
    </location>
</feature>
<dbReference type="Pfam" id="PF00012">
    <property type="entry name" value="HSP70"/>
    <property type="match status" value="1"/>
</dbReference>
<dbReference type="InterPro" id="IPR013126">
    <property type="entry name" value="Hsp_70_fam"/>
</dbReference>
<proteinExistence type="predicted"/>
<evidence type="ECO:0000313" key="5">
    <source>
        <dbReference type="EMBL" id="NKZ38566.1"/>
    </source>
</evidence>
<keyword evidence="2" id="KW-0067">ATP-binding</keyword>
<dbReference type="SUPFAM" id="SSF100920">
    <property type="entry name" value="Heat shock protein 70kD (HSP70), peptide-binding domain"/>
    <property type="match status" value="1"/>
</dbReference>
<keyword evidence="1" id="KW-0547">Nucleotide-binding</keyword>
<dbReference type="InterPro" id="IPR029047">
    <property type="entry name" value="HSP70_peptide-bd_sf"/>
</dbReference>
<feature type="chain" id="PRO_5032951088" evidence="4">
    <location>
        <begin position="27"/>
        <end position="469"/>
    </location>
</feature>
<organism evidence="5 6">
    <name type="scientific">Oleiagrimonas citrea</name>
    <dbReference type="NCBI Taxonomy" id="1665687"/>
    <lineage>
        <taxon>Bacteria</taxon>
        <taxon>Pseudomonadati</taxon>
        <taxon>Pseudomonadota</taxon>
        <taxon>Gammaproteobacteria</taxon>
        <taxon>Lysobacterales</taxon>
        <taxon>Rhodanobacteraceae</taxon>
        <taxon>Oleiagrimonas</taxon>
    </lineage>
</organism>
<evidence type="ECO:0000256" key="3">
    <source>
        <dbReference type="SAM" id="MobiDB-lite"/>
    </source>
</evidence>
<keyword evidence="4" id="KW-0732">Signal</keyword>
<dbReference type="RefSeq" id="WP_168608841.1">
    <property type="nucleotide sequence ID" value="NZ_JAAZQD010000002.1"/>
</dbReference>
<name>A0A846ZKM2_9GAMM</name>
<protein>
    <submittedName>
        <fullName evidence="5">Uncharacterized protein</fullName>
    </submittedName>
</protein>
<reference evidence="5 6" key="1">
    <citation type="journal article" date="2017" name="Int. J. Syst. Evol. Microbiol.">
        <title>Oleiagrimonas citrea sp. nov., a marine bacterium isolated from tidal flat sediment and emended description of the genus Oleiagrimonas Fang et al. 2015 and Oleiagrimonas soli.</title>
        <authorList>
            <person name="Yang S.H."/>
            <person name="Seo H.S."/>
            <person name="Seong C.N."/>
            <person name="Kwon K.K."/>
        </authorList>
    </citation>
    <scope>NUCLEOTIDE SEQUENCE [LARGE SCALE GENOMIC DNA]</scope>
    <source>
        <strain evidence="5 6">MEBiC09124</strain>
    </source>
</reference>
<dbReference type="Proteomes" id="UP000541636">
    <property type="component" value="Unassembled WGS sequence"/>
</dbReference>
<evidence type="ECO:0000256" key="1">
    <source>
        <dbReference type="ARBA" id="ARBA00022741"/>
    </source>
</evidence>
<comment type="caution">
    <text evidence="5">The sequence shown here is derived from an EMBL/GenBank/DDBJ whole genome shotgun (WGS) entry which is preliminary data.</text>
</comment>
<feature type="compositionally biased region" description="Low complexity" evidence="3">
    <location>
        <begin position="338"/>
        <end position="358"/>
    </location>
</feature>
<dbReference type="GO" id="GO:0140662">
    <property type="term" value="F:ATP-dependent protein folding chaperone"/>
    <property type="evidence" value="ECO:0007669"/>
    <property type="project" value="InterPro"/>
</dbReference>
<evidence type="ECO:0000256" key="4">
    <source>
        <dbReference type="SAM" id="SignalP"/>
    </source>
</evidence>
<evidence type="ECO:0000256" key="2">
    <source>
        <dbReference type="ARBA" id="ARBA00022840"/>
    </source>
</evidence>
<dbReference type="Gene3D" id="2.60.34.10">
    <property type="entry name" value="Substrate Binding Domain Of DNAk, Chain A, domain 1"/>
    <property type="match status" value="1"/>
</dbReference>
<sequence length="469" mass="51496">MMCLETMMLRKLFLLAGILLSVTAQAGNMSCQRRYEVAVKQCKVLGGLCMDVGVCRHIREKCPQGVGTKQGCQAFGACTRRNTPPIFNNVCRYVWRESPAGGACKPNNATTERVAITCPGFNTKLPGQPAKSGALGQLVGEAGQYADATFSCSAQGQRFMAQREKCVHAIHYYYQGCATDPNRPTIPVRSCLEANALFGPVLKSPIDITVHQAGYGGTRRGSILADRRLPLEWERKLGVEYDQKPLEVQITERGKGGSRTLYETTFDGRPGLRPGRELEVRVKLKVDKNNILTGSLYLVDTAKDKYTNYNVNTLAEKDIGPVHLDRPKVRTKPKENVRAASRPPRSDAASSRPAPAARAPVLKKTIGIVTQGGKFFPLIPATHRLPVTFADTFANAETNQKELEIQLAQKGEGEAKKFFDAVLTNLPPRPAGKLMVRIKIKVDAEKKLTLSANIPETGYYKEFGPFAVE</sequence>
<keyword evidence="6" id="KW-1185">Reference proteome</keyword>
<dbReference type="AlphaFoldDB" id="A0A846ZKM2"/>
<evidence type="ECO:0000313" key="6">
    <source>
        <dbReference type="Proteomes" id="UP000541636"/>
    </source>
</evidence>
<dbReference type="EMBL" id="JAAZQD010000002">
    <property type="protein sequence ID" value="NKZ38566.1"/>
    <property type="molecule type" value="Genomic_DNA"/>
</dbReference>